<dbReference type="Proteomes" id="UP001163603">
    <property type="component" value="Chromosome 14"/>
</dbReference>
<comment type="caution">
    <text evidence="1">The sequence shown here is derived from an EMBL/GenBank/DDBJ whole genome shotgun (WGS) entry which is preliminary data.</text>
</comment>
<evidence type="ECO:0000313" key="2">
    <source>
        <dbReference type="Proteomes" id="UP001163603"/>
    </source>
</evidence>
<name>A0ACC0X465_9ROSI</name>
<evidence type="ECO:0000313" key="1">
    <source>
        <dbReference type="EMBL" id="KAJ0009666.1"/>
    </source>
</evidence>
<protein>
    <submittedName>
        <fullName evidence="1">Uncharacterized protein</fullName>
    </submittedName>
</protein>
<gene>
    <name evidence="1" type="ORF">Pint_33584</name>
</gene>
<proteinExistence type="predicted"/>
<accession>A0ACC0X465</accession>
<organism evidence="1 2">
    <name type="scientific">Pistacia integerrima</name>
    <dbReference type="NCBI Taxonomy" id="434235"/>
    <lineage>
        <taxon>Eukaryota</taxon>
        <taxon>Viridiplantae</taxon>
        <taxon>Streptophyta</taxon>
        <taxon>Embryophyta</taxon>
        <taxon>Tracheophyta</taxon>
        <taxon>Spermatophyta</taxon>
        <taxon>Magnoliopsida</taxon>
        <taxon>eudicotyledons</taxon>
        <taxon>Gunneridae</taxon>
        <taxon>Pentapetalae</taxon>
        <taxon>rosids</taxon>
        <taxon>malvids</taxon>
        <taxon>Sapindales</taxon>
        <taxon>Anacardiaceae</taxon>
        <taxon>Pistacia</taxon>
    </lineage>
</organism>
<sequence length="93" mass="10787">MASGMVHFQVLELSQSICDKWIIKMKALPKSQDTSKNVEKGYKEPEDKMRLPYPQKDTLKDSRKRDKKTIFTTYQALDDDEFENISNATTAKL</sequence>
<keyword evidence="2" id="KW-1185">Reference proteome</keyword>
<dbReference type="EMBL" id="CM047749">
    <property type="protein sequence ID" value="KAJ0009666.1"/>
    <property type="molecule type" value="Genomic_DNA"/>
</dbReference>
<reference evidence="2" key="1">
    <citation type="journal article" date="2023" name="G3 (Bethesda)">
        <title>Genome assembly and association tests identify interacting loci associated with vigor, precocity, and sex in interspecific pistachio rootstocks.</title>
        <authorList>
            <person name="Palmer W."/>
            <person name="Jacygrad E."/>
            <person name="Sagayaradj S."/>
            <person name="Cavanaugh K."/>
            <person name="Han R."/>
            <person name="Bertier L."/>
            <person name="Beede B."/>
            <person name="Kafkas S."/>
            <person name="Golino D."/>
            <person name="Preece J."/>
            <person name="Michelmore R."/>
        </authorList>
    </citation>
    <scope>NUCLEOTIDE SEQUENCE [LARGE SCALE GENOMIC DNA]</scope>
</reference>